<evidence type="ECO:0000256" key="1">
    <source>
        <dbReference type="ARBA" id="ARBA00012513"/>
    </source>
</evidence>
<evidence type="ECO:0000256" key="9">
    <source>
        <dbReference type="PROSITE-ProRule" id="PRU10141"/>
    </source>
</evidence>
<dbReference type="EMBL" id="QMFB01000048">
    <property type="protein sequence ID" value="RAV09682.1"/>
    <property type="molecule type" value="Genomic_DNA"/>
</dbReference>
<evidence type="ECO:0000313" key="13">
    <source>
        <dbReference type="Proteomes" id="UP000250369"/>
    </source>
</evidence>
<comment type="caution">
    <text evidence="12">The sequence shown here is derived from an EMBL/GenBank/DDBJ whole genome shotgun (WGS) entry which is preliminary data.</text>
</comment>
<evidence type="ECO:0000256" key="6">
    <source>
        <dbReference type="ARBA" id="ARBA00022840"/>
    </source>
</evidence>
<dbReference type="SUPFAM" id="SSF56112">
    <property type="entry name" value="Protein kinase-like (PK-like)"/>
    <property type="match status" value="1"/>
</dbReference>
<comment type="catalytic activity">
    <reaction evidence="7">
        <text>L-threonyl-[protein] + ATP = O-phospho-L-threonyl-[protein] + ADP + H(+)</text>
        <dbReference type="Rhea" id="RHEA:46608"/>
        <dbReference type="Rhea" id="RHEA-COMP:11060"/>
        <dbReference type="Rhea" id="RHEA-COMP:11605"/>
        <dbReference type="ChEBI" id="CHEBI:15378"/>
        <dbReference type="ChEBI" id="CHEBI:30013"/>
        <dbReference type="ChEBI" id="CHEBI:30616"/>
        <dbReference type="ChEBI" id="CHEBI:61977"/>
        <dbReference type="ChEBI" id="CHEBI:456216"/>
        <dbReference type="EC" id="2.7.11.1"/>
    </reaction>
</comment>
<keyword evidence="10" id="KW-0812">Transmembrane</keyword>
<dbReference type="EC" id="2.7.11.1" evidence="1"/>
<dbReference type="PROSITE" id="PS50011">
    <property type="entry name" value="PROTEIN_KINASE_DOM"/>
    <property type="match status" value="1"/>
</dbReference>
<gene>
    <name evidence="12" type="ORF">DQG23_39115</name>
</gene>
<keyword evidence="4 9" id="KW-0547">Nucleotide-binding</keyword>
<dbReference type="InterPro" id="IPR017441">
    <property type="entry name" value="Protein_kinase_ATP_BS"/>
</dbReference>
<dbReference type="PROSITE" id="PS00107">
    <property type="entry name" value="PROTEIN_KINASE_ATP"/>
    <property type="match status" value="1"/>
</dbReference>
<evidence type="ECO:0000313" key="12">
    <source>
        <dbReference type="EMBL" id="RAV09682.1"/>
    </source>
</evidence>
<protein>
    <recommendedName>
        <fullName evidence="1">non-specific serine/threonine protein kinase</fullName>
        <ecNumber evidence="1">2.7.11.1</ecNumber>
    </recommendedName>
</protein>
<evidence type="ECO:0000259" key="11">
    <source>
        <dbReference type="PROSITE" id="PS50011"/>
    </source>
</evidence>
<keyword evidence="2 12" id="KW-0723">Serine/threonine-protein kinase</keyword>
<evidence type="ECO:0000256" key="3">
    <source>
        <dbReference type="ARBA" id="ARBA00022679"/>
    </source>
</evidence>
<dbReference type="InterPro" id="IPR050236">
    <property type="entry name" value="Ser_Thr_kinase_AGC"/>
</dbReference>
<dbReference type="Proteomes" id="UP000250369">
    <property type="component" value="Unassembled WGS sequence"/>
</dbReference>
<dbReference type="GO" id="GO:0005524">
    <property type="term" value="F:ATP binding"/>
    <property type="evidence" value="ECO:0007669"/>
    <property type="project" value="UniProtKB-UniRule"/>
</dbReference>
<dbReference type="Pfam" id="PF00069">
    <property type="entry name" value="Pkinase"/>
    <property type="match status" value="1"/>
</dbReference>
<name>A0A329LRB7_9BACL</name>
<keyword evidence="13" id="KW-1185">Reference proteome</keyword>
<reference evidence="12 13" key="1">
    <citation type="journal article" date="2009" name="Int. J. Syst. Evol. Microbiol.">
        <title>Paenibacillus contaminans sp. nov., isolated from a contaminated laboratory plate.</title>
        <authorList>
            <person name="Chou J.H."/>
            <person name="Lee J.H."/>
            <person name="Lin M.C."/>
            <person name="Chang P.S."/>
            <person name="Arun A.B."/>
            <person name="Young C.C."/>
            <person name="Chen W.M."/>
        </authorList>
    </citation>
    <scope>NUCLEOTIDE SEQUENCE [LARGE SCALE GENOMIC DNA]</scope>
    <source>
        <strain evidence="12 13">CKOBP-6</strain>
    </source>
</reference>
<comment type="catalytic activity">
    <reaction evidence="8">
        <text>L-seryl-[protein] + ATP = O-phospho-L-seryl-[protein] + ADP + H(+)</text>
        <dbReference type="Rhea" id="RHEA:17989"/>
        <dbReference type="Rhea" id="RHEA-COMP:9863"/>
        <dbReference type="Rhea" id="RHEA-COMP:11604"/>
        <dbReference type="ChEBI" id="CHEBI:15378"/>
        <dbReference type="ChEBI" id="CHEBI:29999"/>
        <dbReference type="ChEBI" id="CHEBI:30616"/>
        <dbReference type="ChEBI" id="CHEBI:83421"/>
        <dbReference type="ChEBI" id="CHEBI:456216"/>
        <dbReference type="EC" id="2.7.11.1"/>
    </reaction>
</comment>
<dbReference type="OrthoDB" id="583109at2"/>
<dbReference type="AlphaFoldDB" id="A0A329LRB7"/>
<accession>A0A329LRB7</accession>
<evidence type="ECO:0000256" key="2">
    <source>
        <dbReference type="ARBA" id="ARBA00022527"/>
    </source>
</evidence>
<organism evidence="12 13">
    <name type="scientific">Paenibacillus contaminans</name>
    <dbReference type="NCBI Taxonomy" id="450362"/>
    <lineage>
        <taxon>Bacteria</taxon>
        <taxon>Bacillati</taxon>
        <taxon>Bacillota</taxon>
        <taxon>Bacilli</taxon>
        <taxon>Bacillales</taxon>
        <taxon>Paenibacillaceae</taxon>
        <taxon>Paenibacillus</taxon>
    </lineage>
</organism>
<dbReference type="RefSeq" id="WP_113036480.1">
    <property type="nucleotide sequence ID" value="NZ_QMFB01000048.1"/>
</dbReference>
<dbReference type="SMART" id="SM00220">
    <property type="entry name" value="S_TKc"/>
    <property type="match status" value="1"/>
</dbReference>
<dbReference type="PANTHER" id="PTHR24356">
    <property type="entry name" value="SERINE/THREONINE-PROTEIN KINASE"/>
    <property type="match status" value="1"/>
</dbReference>
<sequence>MTTSYKPAFPAGTTVTGKWNKARYRIERPIGEGANGKVYLVSRGSSHYAMKMGFDAVDHQSEVNVLTHLSTKPGTFQRYLVDADDFHWQGIDISFYVMKYVKGQQLSVFLKQRGQEWLGLVGLNLLGKLKELHAHGWVFGDIKMENILVSGYGDVELVDFGGVTPKGRAVKQFTEIYDRGYWGAGSRTADEAYDLFSFAVLFMQAGGIKESLPKQQAASGGRTPELLIAELDKDSNHGWLSAFLRKALMQQFPSSKDAYAEWRRMMHAPEAGKSRAARKGKSRGGWLKASFVGSLLLFLGAIYLYWQR</sequence>
<keyword evidence="10" id="KW-0472">Membrane</keyword>
<feature type="domain" description="Protein kinase" evidence="11">
    <location>
        <begin position="24"/>
        <end position="271"/>
    </location>
</feature>
<evidence type="ECO:0000256" key="4">
    <source>
        <dbReference type="ARBA" id="ARBA00022741"/>
    </source>
</evidence>
<dbReference type="InterPro" id="IPR011009">
    <property type="entry name" value="Kinase-like_dom_sf"/>
</dbReference>
<evidence type="ECO:0000256" key="5">
    <source>
        <dbReference type="ARBA" id="ARBA00022777"/>
    </source>
</evidence>
<dbReference type="GO" id="GO:0004674">
    <property type="term" value="F:protein serine/threonine kinase activity"/>
    <property type="evidence" value="ECO:0007669"/>
    <property type="project" value="UniProtKB-KW"/>
</dbReference>
<evidence type="ECO:0000256" key="8">
    <source>
        <dbReference type="ARBA" id="ARBA00048679"/>
    </source>
</evidence>
<keyword evidence="6 9" id="KW-0067">ATP-binding</keyword>
<proteinExistence type="predicted"/>
<feature type="binding site" evidence="9">
    <location>
        <position position="51"/>
    </location>
    <ligand>
        <name>ATP</name>
        <dbReference type="ChEBI" id="CHEBI:30616"/>
    </ligand>
</feature>
<evidence type="ECO:0000256" key="7">
    <source>
        <dbReference type="ARBA" id="ARBA00047899"/>
    </source>
</evidence>
<keyword evidence="5 12" id="KW-0418">Kinase</keyword>
<feature type="transmembrane region" description="Helical" evidence="10">
    <location>
        <begin position="285"/>
        <end position="306"/>
    </location>
</feature>
<keyword evidence="3" id="KW-0808">Transferase</keyword>
<keyword evidence="10" id="KW-1133">Transmembrane helix</keyword>
<dbReference type="Gene3D" id="1.10.510.10">
    <property type="entry name" value="Transferase(Phosphotransferase) domain 1"/>
    <property type="match status" value="1"/>
</dbReference>
<evidence type="ECO:0000256" key="10">
    <source>
        <dbReference type="SAM" id="Phobius"/>
    </source>
</evidence>
<dbReference type="InterPro" id="IPR000719">
    <property type="entry name" value="Prot_kinase_dom"/>
</dbReference>